<dbReference type="GO" id="GO:0052689">
    <property type="term" value="F:carboxylic ester hydrolase activity"/>
    <property type="evidence" value="ECO:0007669"/>
    <property type="project" value="TreeGrafter"/>
</dbReference>
<dbReference type="Gene3D" id="3.40.50.1820">
    <property type="entry name" value="alpha/beta hydrolase"/>
    <property type="match status" value="1"/>
</dbReference>
<dbReference type="SUPFAM" id="SSF53474">
    <property type="entry name" value="alpha/beta-Hydrolases"/>
    <property type="match status" value="1"/>
</dbReference>
<protein>
    <recommendedName>
        <fullName evidence="2">Peptidase S9 prolyl oligopeptidase catalytic domain-containing protein</fullName>
    </recommendedName>
</protein>
<dbReference type="PANTHER" id="PTHR43265">
    <property type="entry name" value="ESTERASE ESTD"/>
    <property type="match status" value="1"/>
</dbReference>
<feature type="domain" description="Peptidase S9 prolyl oligopeptidase catalytic" evidence="2">
    <location>
        <begin position="56"/>
        <end position="244"/>
    </location>
</feature>
<comment type="caution">
    <text evidence="3">The sequence shown here is derived from an EMBL/GenBank/DDBJ whole genome shotgun (WGS) entry which is preliminary data.</text>
</comment>
<dbReference type="EMBL" id="JACHHG010000006">
    <property type="protein sequence ID" value="MBB6098539.1"/>
    <property type="molecule type" value="Genomic_DNA"/>
</dbReference>
<dbReference type="RefSeq" id="WP_183987045.1">
    <property type="nucleotide sequence ID" value="NZ_JACHHG010000006.1"/>
</dbReference>
<gene>
    <name evidence="3" type="ORF">HNR42_001973</name>
</gene>
<sequence>METWASFRVGGQRLHGMLHLPDIPRPAAGFPAVVMLHGFTGHRSESHRLFVLLSRYLMRLGMASLRFDFRGSGDSEGDFSEMTVSREVEDALEAVAYVRDLPEIDAARVAVLGFSLGGMVAALAAERARPERLALCAPATPEVMLRTLPFGQVPAGIADRGGWPVGREFYLELPRLDPVAALQRYRGPVRVFHGDADTSVPLEAGVRYARAAGAELIAFPGAGHTFDSLRAVEDFQREVARFLTMSL</sequence>
<accession>A0A841I2C5</accession>
<dbReference type="InterPro" id="IPR001375">
    <property type="entry name" value="Peptidase_S9_cat"/>
</dbReference>
<proteinExistence type="predicted"/>
<dbReference type="Proteomes" id="UP000569951">
    <property type="component" value="Unassembled WGS sequence"/>
</dbReference>
<dbReference type="GO" id="GO:0006508">
    <property type="term" value="P:proteolysis"/>
    <property type="evidence" value="ECO:0007669"/>
    <property type="project" value="InterPro"/>
</dbReference>
<keyword evidence="1" id="KW-0378">Hydrolase</keyword>
<name>A0A841I2C5_9DEIO</name>
<keyword evidence="4" id="KW-1185">Reference proteome</keyword>
<dbReference type="InterPro" id="IPR002471">
    <property type="entry name" value="Pept_S9_AS"/>
</dbReference>
<dbReference type="PROSITE" id="PS00708">
    <property type="entry name" value="PRO_ENDOPEP_SER"/>
    <property type="match status" value="1"/>
</dbReference>
<dbReference type="Pfam" id="PF00326">
    <property type="entry name" value="Peptidase_S9"/>
    <property type="match status" value="1"/>
</dbReference>
<evidence type="ECO:0000259" key="2">
    <source>
        <dbReference type="Pfam" id="PF00326"/>
    </source>
</evidence>
<dbReference type="InterPro" id="IPR029058">
    <property type="entry name" value="AB_hydrolase_fold"/>
</dbReference>
<dbReference type="InterPro" id="IPR053145">
    <property type="entry name" value="AB_hydrolase_Est10"/>
</dbReference>
<dbReference type="GO" id="GO:0004252">
    <property type="term" value="F:serine-type endopeptidase activity"/>
    <property type="evidence" value="ECO:0007669"/>
    <property type="project" value="InterPro"/>
</dbReference>
<evidence type="ECO:0000313" key="4">
    <source>
        <dbReference type="Proteomes" id="UP000569951"/>
    </source>
</evidence>
<dbReference type="PANTHER" id="PTHR43265:SF1">
    <property type="entry name" value="ESTERASE ESTD"/>
    <property type="match status" value="1"/>
</dbReference>
<organism evidence="3 4">
    <name type="scientific">Deinobacterium chartae</name>
    <dbReference type="NCBI Taxonomy" id="521158"/>
    <lineage>
        <taxon>Bacteria</taxon>
        <taxon>Thermotogati</taxon>
        <taxon>Deinococcota</taxon>
        <taxon>Deinococci</taxon>
        <taxon>Deinococcales</taxon>
        <taxon>Deinococcaceae</taxon>
        <taxon>Deinobacterium</taxon>
    </lineage>
</organism>
<reference evidence="3 4" key="1">
    <citation type="submission" date="2020-08" db="EMBL/GenBank/DDBJ databases">
        <title>Genomic Encyclopedia of Type Strains, Phase IV (KMG-IV): sequencing the most valuable type-strain genomes for metagenomic binning, comparative biology and taxonomic classification.</title>
        <authorList>
            <person name="Goeker M."/>
        </authorList>
    </citation>
    <scope>NUCLEOTIDE SEQUENCE [LARGE SCALE GENOMIC DNA]</scope>
    <source>
        <strain evidence="3 4">DSM 21458</strain>
    </source>
</reference>
<evidence type="ECO:0000313" key="3">
    <source>
        <dbReference type="EMBL" id="MBB6098539.1"/>
    </source>
</evidence>
<dbReference type="AlphaFoldDB" id="A0A841I2C5"/>
<evidence type="ECO:0000256" key="1">
    <source>
        <dbReference type="ARBA" id="ARBA00022801"/>
    </source>
</evidence>